<name>A0A6P5T1K0_PRUAV</name>
<feature type="region of interest" description="Disordered" evidence="8">
    <location>
        <begin position="39"/>
        <end position="61"/>
    </location>
</feature>
<comment type="catalytic activity">
    <reaction evidence="5">
        <text>a 5'-end (N(2),N(7)-dimethyl 5'-triphosphoguanosine)-ribonucleoside in snRNA + S-adenosyl-L-methionine = a 5'-end (N(2),N(2),N(7)-trimethyl 5'-triphosphoguanosine)-ribonucleoside in snRNA + S-adenosyl-L-homocysteine + H(+)</text>
        <dbReference type="Rhea" id="RHEA:78479"/>
        <dbReference type="Rhea" id="RHEA-COMP:19087"/>
        <dbReference type="Rhea" id="RHEA-COMP:19089"/>
        <dbReference type="ChEBI" id="CHEBI:15378"/>
        <dbReference type="ChEBI" id="CHEBI:57856"/>
        <dbReference type="ChEBI" id="CHEBI:59789"/>
        <dbReference type="ChEBI" id="CHEBI:167623"/>
        <dbReference type="ChEBI" id="CHEBI:172880"/>
    </reaction>
    <physiologicalReaction direction="left-to-right" evidence="5">
        <dbReference type="Rhea" id="RHEA:78480"/>
    </physiologicalReaction>
</comment>
<comment type="catalytic activity">
    <reaction evidence="3">
        <text>a 5'-end (N(2),N(7)-dimethyl 5'-triphosphoguanosine)-ribonucleoside in snoRNA + S-adenosyl-L-methionine = a 5'-end (N(2),N(2),N(7)-trimethyl 5'-triphosphoguanosine)-ribonucleoside in snoRNA + S-adenosyl-L-homocysteine + H(+)</text>
        <dbReference type="Rhea" id="RHEA:78507"/>
        <dbReference type="Rhea" id="RHEA-COMP:19088"/>
        <dbReference type="Rhea" id="RHEA-COMP:19090"/>
        <dbReference type="ChEBI" id="CHEBI:15378"/>
        <dbReference type="ChEBI" id="CHEBI:57856"/>
        <dbReference type="ChEBI" id="CHEBI:59789"/>
        <dbReference type="ChEBI" id="CHEBI:167623"/>
        <dbReference type="ChEBI" id="CHEBI:172880"/>
    </reaction>
    <physiologicalReaction direction="left-to-right" evidence="3">
        <dbReference type="Rhea" id="RHEA:78508"/>
    </physiologicalReaction>
</comment>
<evidence type="ECO:0000256" key="1">
    <source>
        <dbReference type="ARBA" id="ARBA00018517"/>
    </source>
</evidence>
<protein>
    <recommendedName>
        <fullName evidence="1">Trimethylguanosine synthase</fullName>
    </recommendedName>
    <alternativeName>
        <fullName evidence="7">Cap-specific guanine-N(2) methyltransferase</fullName>
    </alternativeName>
</protein>
<keyword evidence="10" id="KW-1185">Reference proteome</keyword>
<evidence type="ECO:0000256" key="2">
    <source>
        <dbReference type="ARBA" id="ARBA00025783"/>
    </source>
</evidence>
<dbReference type="PANTHER" id="PTHR14741:SF32">
    <property type="entry name" value="TRIMETHYLGUANOSINE SYNTHASE"/>
    <property type="match status" value="1"/>
</dbReference>
<comment type="catalytic activity">
    <reaction evidence="6">
        <text>a 5'-end (N(7)-methyl 5'-triphosphoguanosine)-ribonucleoside in snRNA + S-adenosyl-L-methionine = a 5'-end (N(2),N(7)-dimethyl 5'-triphosphoguanosine)-ribonucleoside in snRNA + S-adenosyl-L-homocysteine + H(+)</text>
        <dbReference type="Rhea" id="RHEA:78471"/>
        <dbReference type="Rhea" id="RHEA-COMP:19085"/>
        <dbReference type="Rhea" id="RHEA-COMP:19087"/>
        <dbReference type="ChEBI" id="CHEBI:15378"/>
        <dbReference type="ChEBI" id="CHEBI:57856"/>
        <dbReference type="ChEBI" id="CHEBI:59789"/>
        <dbReference type="ChEBI" id="CHEBI:156461"/>
        <dbReference type="ChEBI" id="CHEBI:172880"/>
    </reaction>
    <physiologicalReaction direction="left-to-right" evidence="6">
        <dbReference type="Rhea" id="RHEA:78472"/>
    </physiologicalReaction>
</comment>
<dbReference type="InterPro" id="IPR001202">
    <property type="entry name" value="WW_dom"/>
</dbReference>
<evidence type="ECO:0000313" key="11">
    <source>
        <dbReference type="RefSeq" id="XP_021820276.1"/>
    </source>
</evidence>
<evidence type="ECO:0000259" key="9">
    <source>
        <dbReference type="PROSITE" id="PS50020"/>
    </source>
</evidence>
<comment type="similarity">
    <text evidence="2">Belongs to the methyltransferase superfamily. Trimethylguanosine synthase family.</text>
</comment>
<dbReference type="Gene3D" id="3.40.50.150">
    <property type="entry name" value="Vaccinia Virus protein VP39"/>
    <property type="match status" value="1"/>
</dbReference>
<dbReference type="Pfam" id="PF09445">
    <property type="entry name" value="Methyltransf_15"/>
    <property type="match status" value="1"/>
</dbReference>
<dbReference type="KEGG" id="pavi:110761992"/>
<dbReference type="PROSITE" id="PS50020">
    <property type="entry name" value="WW_DOMAIN_2"/>
    <property type="match status" value="1"/>
</dbReference>
<dbReference type="RefSeq" id="XP_021820276.1">
    <property type="nucleotide sequence ID" value="XM_021964584.1"/>
</dbReference>
<feature type="domain" description="WW" evidence="9">
    <location>
        <begin position="312"/>
        <end position="340"/>
    </location>
</feature>
<dbReference type="InterPro" id="IPR019012">
    <property type="entry name" value="RNA_cap_Gua-N2-MeTrfase"/>
</dbReference>
<dbReference type="GeneID" id="110761992"/>
<dbReference type="PANTHER" id="PTHR14741">
    <property type="entry name" value="S-ADENOSYLMETHIONINE-DEPENDENT METHYLTRANSFERASE RELATED"/>
    <property type="match status" value="1"/>
</dbReference>
<proteinExistence type="inferred from homology"/>
<comment type="catalytic activity">
    <reaction evidence="4">
        <text>a 5'-end (N(7)-methyl 5'-triphosphoguanosine)-ribonucleoside in snoRNA + S-adenosyl-L-methionine = a 5'-end (N(2),N(7)-dimethyl 5'-triphosphoguanosine)-ribonucleoside in snoRNA + S-adenosyl-L-homocysteine + H(+)</text>
        <dbReference type="Rhea" id="RHEA:78475"/>
        <dbReference type="Rhea" id="RHEA-COMP:19086"/>
        <dbReference type="Rhea" id="RHEA-COMP:19088"/>
        <dbReference type="ChEBI" id="CHEBI:15378"/>
        <dbReference type="ChEBI" id="CHEBI:57856"/>
        <dbReference type="ChEBI" id="CHEBI:59789"/>
        <dbReference type="ChEBI" id="CHEBI:156461"/>
        <dbReference type="ChEBI" id="CHEBI:172880"/>
    </reaction>
    <physiologicalReaction direction="left-to-right" evidence="4">
        <dbReference type="Rhea" id="RHEA:78476"/>
    </physiologicalReaction>
</comment>
<evidence type="ECO:0000256" key="7">
    <source>
        <dbReference type="ARBA" id="ARBA00049790"/>
    </source>
</evidence>
<dbReference type="CDD" id="cd02440">
    <property type="entry name" value="AdoMet_MTases"/>
    <property type="match status" value="1"/>
</dbReference>
<evidence type="ECO:0000256" key="6">
    <source>
        <dbReference type="ARBA" id="ARBA00049075"/>
    </source>
</evidence>
<dbReference type="Gene3D" id="2.20.70.10">
    <property type="match status" value="1"/>
</dbReference>
<dbReference type="PROSITE" id="PS01159">
    <property type="entry name" value="WW_DOMAIN_1"/>
    <property type="match status" value="1"/>
</dbReference>
<accession>A0A6P5T1K0</accession>
<dbReference type="Proteomes" id="UP000515124">
    <property type="component" value="Unplaced"/>
</dbReference>
<evidence type="ECO:0000256" key="4">
    <source>
        <dbReference type="ARBA" id="ARBA00048740"/>
    </source>
</evidence>
<dbReference type="InterPro" id="IPR029063">
    <property type="entry name" value="SAM-dependent_MTases_sf"/>
</dbReference>
<evidence type="ECO:0000313" key="10">
    <source>
        <dbReference type="Proteomes" id="UP000515124"/>
    </source>
</evidence>
<gene>
    <name evidence="11" type="primary">LOC110761992</name>
</gene>
<sequence>MVTMAELEEQGPAMTTLGSLLKLTEVFLWDDGLETKDRSFSIGQTKPAGDGSGEGSNLLDSECGTLPEDMELTKQMNALGLPVSFLTNKEKRNRKAEGKRKVMRLKHPVTSQRYVVEALESSKVSVEEIASPVNFDGNTGISLSCISMMGQSESSSSDVAVDAIKFQCLSVEGDNPASSTEITSDASKEQDCDGILGVVCNDGQDYDSLHSSAVVNDKMKISASTTDLNDGIFSGSCSTDAAISQESGGRLMEHDHLECSLMTLHEAEGAKICEDYVPEKPCVSESVSYSTCSEVLDHDGSDSQDNGDVGDWMVYWDSYYMRNYFYNIRTSTSTWHPPQGMEFLATVDTTYKSNEMTAQVIEMNVTTDLETTDLCGLSKTESFEEAISDDVSQGQPYCELRGGLELTVDNSMSDTTLPTGSLSRCLEHSVELNESNNTSNDGNASYLSSNVQDLARFRNKTKQLVADEVYKNDLEPTLPEKTDEPNTIDLYNEPSKINSCEETLEDFEGDDAFQILDMSSLSNTYTEKVSEDFNMHSGTGVPAINEMEMHHDLSVVKRKKKVRRTKIQRKLSNENEELLFQGLFKEFSADIGKYWCQRYRLFSRYDDGIKLDEEGWFSVTPEPLARHHAERCGSGIIIDCFTGVGGNSIQFAHISKHVIAIDIDPKKIDYAHHNAAIYGVDDRIDFIKGDFFDLAPKLKADTVFLSPPWGGPDYAKVKTYDLRMLKPHDGYFLFNTAKEVASRIVMFLPRNVDLNQLAELALSGSRPWSLEVEKNFLTGKLKGITAYFSDTTGRQ</sequence>
<dbReference type="FunFam" id="3.40.50.150:FF:000305">
    <property type="entry name" value="S-adenosyl-L-methionine-dependent methyltransferase superfamily protein"/>
    <property type="match status" value="1"/>
</dbReference>
<organism evidence="10 11">
    <name type="scientific">Prunus avium</name>
    <name type="common">Cherry</name>
    <name type="synonym">Cerasus avium</name>
    <dbReference type="NCBI Taxonomy" id="42229"/>
    <lineage>
        <taxon>Eukaryota</taxon>
        <taxon>Viridiplantae</taxon>
        <taxon>Streptophyta</taxon>
        <taxon>Embryophyta</taxon>
        <taxon>Tracheophyta</taxon>
        <taxon>Spermatophyta</taxon>
        <taxon>Magnoliopsida</taxon>
        <taxon>eudicotyledons</taxon>
        <taxon>Gunneridae</taxon>
        <taxon>Pentapetalae</taxon>
        <taxon>rosids</taxon>
        <taxon>fabids</taxon>
        <taxon>Rosales</taxon>
        <taxon>Rosaceae</taxon>
        <taxon>Amygdaloideae</taxon>
        <taxon>Amygdaleae</taxon>
        <taxon>Prunus</taxon>
    </lineage>
</organism>
<dbReference type="GO" id="GO:0071164">
    <property type="term" value="F:RNA cap trimethylguanosine synthase activity"/>
    <property type="evidence" value="ECO:0007669"/>
    <property type="project" value="TreeGrafter"/>
</dbReference>
<evidence type="ECO:0000256" key="5">
    <source>
        <dbReference type="ARBA" id="ARBA00048763"/>
    </source>
</evidence>
<dbReference type="SUPFAM" id="SSF53335">
    <property type="entry name" value="S-adenosyl-L-methionine-dependent methyltransferases"/>
    <property type="match status" value="1"/>
</dbReference>
<evidence type="ECO:0000256" key="8">
    <source>
        <dbReference type="SAM" id="MobiDB-lite"/>
    </source>
</evidence>
<evidence type="ECO:0000256" key="3">
    <source>
        <dbReference type="ARBA" id="ARBA00047418"/>
    </source>
</evidence>
<dbReference type="AlphaFoldDB" id="A0A6P5T1K0"/>
<dbReference type="GO" id="GO:0005634">
    <property type="term" value="C:nucleus"/>
    <property type="evidence" value="ECO:0007669"/>
    <property type="project" value="TreeGrafter"/>
</dbReference>
<reference evidence="11" key="1">
    <citation type="submission" date="2025-08" db="UniProtKB">
        <authorList>
            <consortium name="RefSeq"/>
        </authorList>
    </citation>
    <scope>IDENTIFICATION</scope>
</reference>